<sequence>MLRQSFLVALLCLSSGAVAGDVRIAIPKSYLEDAFLKSLRASKALSEIGVIIAPLPKDDSNGALAAVMSGAAELGVFTLAERDQHALEKAGPEASLLTRPFLFKSAKEVSLMQNSFLGEAAMADASRTGLFPLKLWNHSVTYLLTKTPVRTEADLQTLTLAANAAAPGFTSLSSLGASMAGVSPHDAMSSSMGGKVGGFETSLDRATQAFADRYDGKLFLTTAWPQTGVLAAAPNYWRDRSEAEKNAWKSALATAAIAAEAEIAAREEAIRKHPNIEPTVLDSAAQMRLATRAAGGDASRLDGEMRLWGKAEAEVHRAPEAVPVIQPPPHKHAHSPVFFVTDRNDEQTLDYAMRFGSRRLAPGDPTCGFLGAPDQSRGDPPLPEAPETLTKGEQACVRLIVDKVRVSGVSKILFVLHGFNTSFEFFANRILTLGRDLDYAGAIVGWSWPSEGSAFGYAYDEDSSGWSQPHFADFVRAFAEAAPDIQLDFVAHSMGNRILLQTLREYGQYRANLRIGAAVFAAPDVAQDIFVEQTQRARDIATFRTLYASEYDHAILISESYHKAPRAGSGGANTLVMQGVESVDARLSGHSYLFDEAKAMKDFKQILNEASAAAARGLEARAKGAQTYWIIEP</sequence>
<dbReference type="InterPro" id="IPR018389">
    <property type="entry name" value="DctP_fam"/>
</dbReference>
<dbReference type="InterPro" id="IPR038404">
    <property type="entry name" value="TRAP_DctP_sf"/>
</dbReference>
<evidence type="ECO:0000313" key="4">
    <source>
        <dbReference type="Proteomes" id="UP000439113"/>
    </source>
</evidence>
<dbReference type="Gene3D" id="3.40.50.1820">
    <property type="entry name" value="alpha/beta hydrolase"/>
    <property type="match status" value="1"/>
</dbReference>
<feature type="signal peptide" evidence="2">
    <location>
        <begin position="1"/>
        <end position="19"/>
    </location>
</feature>
<dbReference type="OrthoDB" id="9797755at2"/>
<dbReference type="GO" id="GO:0055085">
    <property type="term" value="P:transmembrane transport"/>
    <property type="evidence" value="ECO:0007669"/>
    <property type="project" value="InterPro"/>
</dbReference>
<dbReference type="Pfam" id="PF05990">
    <property type="entry name" value="DUF900"/>
    <property type="match status" value="1"/>
</dbReference>
<dbReference type="Gene3D" id="3.40.190.170">
    <property type="entry name" value="Bacterial extracellular solute-binding protein, family 7"/>
    <property type="match status" value="1"/>
</dbReference>
<evidence type="ECO:0000256" key="1">
    <source>
        <dbReference type="ARBA" id="ARBA00022729"/>
    </source>
</evidence>
<dbReference type="AlphaFoldDB" id="A0A6N8DSA9"/>
<dbReference type="EMBL" id="WNKS01000020">
    <property type="protein sequence ID" value="MTV32716.1"/>
    <property type="molecule type" value="Genomic_DNA"/>
</dbReference>
<gene>
    <name evidence="3" type="ORF">GJ654_17160</name>
</gene>
<dbReference type="SUPFAM" id="SSF53474">
    <property type="entry name" value="alpha/beta-Hydrolases"/>
    <property type="match status" value="1"/>
</dbReference>
<dbReference type="Proteomes" id="UP000439113">
    <property type="component" value="Unassembled WGS sequence"/>
</dbReference>
<dbReference type="InterPro" id="IPR010297">
    <property type="entry name" value="DUF900_hydrolase"/>
</dbReference>
<dbReference type="Pfam" id="PF03480">
    <property type="entry name" value="DctP"/>
    <property type="match status" value="1"/>
</dbReference>
<organism evidence="3 4">
    <name type="scientific">Rhodoblastus acidophilus</name>
    <name type="common">Rhodopseudomonas acidophila</name>
    <dbReference type="NCBI Taxonomy" id="1074"/>
    <lineage>
        <taxon>Bacteria</taxon>
        <taxon>Pseudomonadati</taxon>
        <taxon>Pseudomonadota</taxon>
        <taxon>Alphaproteobacteria</taxon>
        <taxon>Hyphomicrobiales</taxon>
        <taxon>Rhodoblastaceae</taxon>
        <taxon>Rhodoblastus</taxon>
    </lineage>
</organism>
<keyword evidence="3" id="KW-0378">Hydrolase</keyword>
<comment type="caution">
    <text evidence="3">The sequence shown here is derived from an EMBL/GenBank/DDBJ whole genome shotgun (WGS) entry which is preliminary data.</text>
</comment>
<reference evidence="3 4" key="1">
    <citation type="submission" date="2019-11" db="EMBL/GenBank/DDBJ databases">
        <title>Whole-genome sequence of a Rhodoblastus acidophilus DSM 142.</title>
        <authorList>
            <person name="Kyndt J.A."/>
            <person name="Meyer T.E."/>
        </authorList>
    </citation>
    <scope>NUCLEOTIDE SEQUENCE [LARGE SCALE GENOMIC DNA]</scope>
    <source>
        <strain evidence="3 4">DSM 142</strain>
    </source>
</reference>
<accession>A0A6N8DSA9</accession>
<dbReference type="GO" id="GO:0016787">
    <property type="term" value="F:hydrolase activity"/>
    <property type="evidence" value="ECO:0007669"/>
    <property type="project" value="UniProtKB-KW"/>
</dbReference>
<dbReference type="InterPro" id="IPR029058">
    <property type="entry name" value="AB_hydrolase_fold"/>
</dbReference>
<evidence type="ECO:0000313" key="3">
    <source>
        <dbReference type="EMBL" id="MTV32716.1"/>
    </source>
</evidence>
<dbReference type="PANTHER" id="PTHR36513:SF1">
    <property type="entry name" value="TRANSMEMBRANE PROTEIN"/>
    <property type="match status" value="1"/>
</dbReference>
<dbReference type="RefSeq" id="WP_155447403.1">
    <property type="nucleotide sequence ID" value="NZ_JAOQNR010000004.1"/>
</dbReference>
<protein>
    <submittedName>
        <fullName evidence="3">Alpha/beta hydrolase</fullName>
    </submittedName>
</protein>
<keyword evidence="1 2" id="KW-0732">Signal</keyword>
<proteinExistence type="predicted"/>
<feature type="chain" id="PRO_5026887992" evidence="2">
    <location>
        <begin position="20"/>
        <end position="633"/>
    </location>
</feature>
<dbReference type="PANTHER" id="PTHR36513">
    <property type="entry name" value="ABC TRANSMEMBRANE TYPE-1 DOMAIN-CONTAINING PROTEIN"/>
    <property type="match status" value="1"/>
</dbReference>
<evidence type="ECO:0000256" key="2">
    <source>
        <dbReference type="SAM" id="SignalP"/>
    </source>
</evidence>
<name>A0A6N8DSA9_RHOAC</name>